<feature type="domain" description="DUF427" evidence="1">
    <location>
        <begin position="24"/>
        <end position="115"/>
    </location>
</feature>
<evidence type="ECO:0000259" key="1">
    <source>
        <dbReference type="Pfam" id="PF04248"/>
    </source>
</evidence>
<accession>A0A239ETH2</accession>
<protein>
    <submittedName>
        <fullName evidence="2">Uncharacterized conserved protein, DUF427 family</fullName>
    </submittedName>
</protein>
<keyword evidence="3" id="KW-1185">Reference proteome</keyword>
<name>A0A239ETH2_9ACTN</name>
<dbReference type="EMBL" id="FZOD01000010">
    <property type="protein sequence ID" value="SNS47172.1"/>
    <property type="molecule type" value="Genomic_DNA"/>
</dbReference>
<evidence type="ECO:0000313" key="3">
    <source>
        <dbReference type="Proteomes" id="UP000198282"/>
    </source>
</evidence>
<dbReference type="AlphaFoldDB" id="A0A239ETH2"/>
<dbReference type="PANTHER" id="PTHR34310">
    <property type="entry name" value="DUF427 DOMAIN PROTEIN (AFU_ORTHOLOGUE AFUA_3G02220)"/>
    <property type="match status" value="1"/>
</dbReference>
<dbReference type="Proteomes" id="UP000198282">
    <property type="component" value="Unassembled WGS sequence"/>
</dbReference>
<dbReference type="Gene3D" id="2.170.150.40">
    <property type="entry name" value="Domain of unknown function (DUF427)"/>
    <property type="match status" value="1"/>
</dbReference>
<dbReference type="Pfam" id="PF04248">
    <property type="entry name" value="NTP_transf_9"/>
    <property type="match status" value="1"/>
</dbReference>
<reference evidence="2 3" key="1">
    <citation type="submission" date="2017-06" db="EMBL/GenBank/DDBJ databases">
        <authorList>
            <person name="Kim H.J."/>
            <person name="Triplett B.A."/>
        </authorList>
    </citation>
    <scope>NUCLEOTIDE SEQUENCE [LARGE SCALE GENOMIC DNA]</scope>
    <source>
        <strain evidence="2 3">CGMCC 4.2132</strain>
    </source>
</reference>
<dbReference type="PANTHER" id="PTHR34310:SF9">
    <property type="entry name" value="BLR5716 PROTEIN"/>
    <property type="match status" value="1"/>
</dbReference>
<gene>
    <name evidence="2" type="ORF">SAMN05216276_101027</name>
</gene>
<dbReference type="InterPro" id="IPR038694">
    <property type="entry name" value="DUF427_sf"/>
</dbReference>
<dbReference type="RefSeq" id="WP_089207455.1">
    <property type="nucleotide sequence ID" value="NZ_FZOD01000010.1"/>
</dbReference>
<organism evidence="2 3">
    <name type="scientific">Streptosporangium subroseum</name>
    <dbReference type="NCBI Taxonomy" id="106412"/>
    <lineage>
        <taxon>Bacteria</taxon>
        <taxon>Bacillati</taxon>
        <taxon>Actinomycetota</taxon>
        <taxon>Actinomycetes</taxon>
        <taxon>Streptosporangiales</taxon>
        <taxon>Streptosporangiaceae</taxon>
        <taxon>Streptosporangium</taxon>
    </lineage>
</organism>
<sequence>MTKQIKEPGPDHPITVEAGTARIVARVGDTVIADTTSALTLREADYPPVHYIPLEDVDPAVLRDSTTQTYCPYKGDASYYHLALPGQELTDAVWVYRTPYPSVSTIAGHVAFYPDRVTVEEQPAVD</sequence>
<proteinExistence type="predicted"/>
<dbReference type="OrthoDB" id="285364at2"/>
<dbReference type="InterPro" id="IPR007361">
    <property type="entry name" value="DUF427"/>
</dbReference>
<evidence type="ECO:0000313" key="2">
    <source>
        <dbReference type="EMBL" id="SNS47172.1"/>
    </source>
</evidence>